<dbReference type="InterPro" id="IPR023457">
    <property type="entry name" value="Met-tRNA_synth_2"/>
</dbReference>
<reference evidence="3" key="1">
    <citation type="journal article" date="2023" name="Mol. Biol. Evol.">
        <title>Third-Generation Sequencing Reveals the Adaptive Role of the Epigenome in Three Deep-Sea Polychaetes.</title>
        <authorList>
            <person name="Perez M."/>
            <person name="Aroh O."/>
            <person name="Sun Y."/>
            <person name="Lan Y."/>
            <person name="Juniper S.K."/>
            <person name="Young C.R."/>
            <person name="Angers B."/>
            <person name="Qian P.Y."/>
        </authorList>
    </citation>
    <scope>NUCLEOTIDE SEQUENCE</scope>
    <source>
        <strain evidence="3">P08H-3</strain>
    </source>
</reference>
<accession>A0AAD9IPV4</accession>
<dbReference type="InterPro" id="IPR009080">
    <property type="entry name" value="tRNAsynth_Ia_anticodon-bd"/>
</dbReference>
<dbReference type="PANTHER" id="PTHR43326:SF1">
    <property type="entry name" value="METHIONINE--TRNA LIGASE, MITOCHONDRIAL"/>
    <property type="match status" value="1"/>
</dbReference>
<dbReference type="GO" id="GO:0004825">
    <property type="term" value="F:methionine-tRNA ligase activity"/>
    <property type="evidence" value="ECO:0007669"/>
    <property type="project" value="InterPro"/>
</dbReference>
<dbReference type="EMBL" id="JAODUP010002880">
    <property type="protein sequence ID" value="KAK2138514.1"/>
    <property type="molecule type" value="Genomic_DNA"/>
</dbReference>
<organism evidence="3 4">
    <name type="scientific">Paralvinella palmiformis</name>
    <dbReference type="NCBI Taxonomy" id="53620"/>
    <lineage>
        <taxon>Eukaryota</taxon>
        <taxon>Metazoa</taxon>
        <taxon>Spiralia</taxon>
        <taxon>Lophotrochozoa</taxon>
        <taxon>Annelida</taxon>
        <taxon>Polychaeta</taxon>
        <taxon>Sedentaria</taxon>
        <taxon>Canalipalpata</taxon>
        <taxon>Terebellida</taxon>
        <taxon>Terebelliformia</taxon>
        <taxon>Alvinellidae</taxon>
        <taxon>Paralvinella</taxon>
    </lineage>
</organism>
<proteinExistence type="predicted"/>
<evidence type="ECO:0000256" key="2">
    <source>
        <dbReference type="ARBA" id="ARBA00030331"/>
    </source>
</evidence>
<dbReference type="Gene3D" id="1.10.730.10">
    <property type="entry name" value="Isoleucyl-tRNA Synthetase, Domain 1"/>
    <property type="match status" value="1"/>
</dbReference>
<protein>
    <recommendedName>
        <fullName evidence="1">Methionine--tRNA ligase, mitochondrial</fullName>
    </recommendedName>
    <alternativeName>
        <fullName evidence="2">Mitochondrial methionyl-tRNA synthetase</fullName>
    </alternativeName>
</protein>
<evidence type="ECO:0000256" key="1">
    <source>
        <dbReference type="ARBA" id="ARBA00026124"/>
    </source>
</evidence>
<keyword evidence="4" id="KW-1185">Reference proteome</keyword>
<dbReference type="AlphaFoldDB" id="A0AAD9IPV4"/>
<dbReference type="Proteomes" id="UP001208570">
    <property type="component" value="Unassembled WGS sequence"/>
</dbReference>
<dbReference type="GO" id="GO:0005524">
    <property type="term" value="F:ATP binding"/>
    <property type="evidence" value="ECO:0007669"/>
    <property type="project" value="InterPro"/>
</dbReference>
<dbReference type="SUPFAM" id="SSF47323">
    <property type="entry name" value="Anticodon-binding domain of a subclass of class I aminoacyl-tRNA synthetases"/>
    <property type="match status" value="1"/>
</dbReference>
<evidence type="ECO:0000313" key="4">
    <source>
        <dbReference type="Proteomes" id="UP001208570"/>
    </source>
</evidence>
<dbReference type="PANTHER" id="PTHR43326">
    <property type="entry name" value="METHIONYL-TRNA SYNTHETASE"/>
    <property type="match status" value="1"/>
</dbReference>
<name>A0AAD9IPV4_9ANNE</name>
<comment type="caution">
    <text evidence="3">The sequence shown here is derived from an EMBL/GenBank/DDBJ whole genome shotgun (WGS) entry which is preliminary data.</text>
</comment>
<sequence length="116" mass="13630">MYWWWLVSSGGRAVNHRALGAKGHRFDPSKRSKLFKGLISRLTTSRLRFVDDRYAEYNIYKGIDAVMNQLRLTNTFVEQQKPWELCKHNERARQLGNVLHLTMETLRVCAILLQPL</sequence>
<gene>
    <name evidence="3" type="ORF">LSH36_2887g00000</name>
</gene>
<evidence type="ECO:0000313" key="3">
    <source>
        <dbReference type="EMBL" id="KAK2138514.1"/>
    </source>
</evidence>
<dbReference type="GO" id="GO:0006431">
    <property type="term" value="P:methionyl-tRNA aminoacylation"/>
    <property type="evidence" value="ECO:0007669"/>
    <property type="project" value="TreeGrafter"/>
</dbReference>